<dbReference type="GO" id="GO:0008757">
    <property type="term" value="F:S-adenosylmethionine-dependent methyltransferase activity"/>
    <property type="evidence" value="ECO:0007669"/>
    <property type="project" value="InterPro"/>
</dbReference>
<dbReference type="InterPro" id="IPR029063">
    <property type="entry name" value="SAM-dependent_MTases_sf"/>
</dbReference>
<dbReference type="PANTHER" id="PTHR44942:SF4">
    <property type="entry name" value="METHYLTRANSFERASE TYPE 11 DOMAIN-CONTAINING PROTEIN"/>
    <property type="match status" value="1"/>
</dbReference>
<dbReference type="OrthoDB" id="9797252at2"/>
<keyword evidence="7" id="KW-1185">Reference proteome</keyword>
<evidence type="ECO:0000313" key="7">
    <source>
        <dbReference type="Proteomes" id="UP000236178"/>
    </source>
</evidence>
<dbReference type="AlphaFoldDB" id="A0A2I0SXR8"/>
<dbReference type="PANTHER" id="PTHR44942">
    <property type="entry name" value="METHYLTRANSF_11 DOMAIN-CONTAINING PROTEIN"/>
    <property type="match status" value="1"/>
</dbReference>
<feature type="region of interest" description="Disordered" evidence="4">
    <location>
        <begin position="1"/>
        <end position="33"/>
    </location>
</feature>
<name>A0A2I0SXR8_9ACTN</name>
<sequence length="276" mass="29578">MPTPASEGSRPSAQEPHRYRQAAESFGSDAERYDRARPRYPRALVERIVSGSPGPDVLDVGCGTGIAARQFRAAGCTVLGVDPDPRMAATARRLGTEVEVATVENWDAAGRTFDTVAAAQSWHWVDPVAGAVAVRRVLRPRGRFAAFWNTFQLPPEVARATAAACRSAMPDSPFDFDAVTRPAVDAYRPVLGTAADGIRAAGGFGEPEEWSFTWEWSYTREAWLDVMPTQGTLTRLPADALAAVLDEVGAAVDALGGRFTVSYTTVALTAPRTVPA</sequence>
<proteinExistence type="inferred from homology"/>
<dbReference type="InterPro" id="IPR051052">
    <property type="entry name" value="Diverse_substrate_MTase"/>
</dbReference>
<reference evidence="6 7" key="1">
    <citation type="submission" date="2017-12" db="EMBL/GenBank/DDBJ databases">
        <title>Streptomyces populusis sp. nov., a novel endophytic actinobacterium isolated from stems of Populus adenopoda Maxim.</title>
        <authorList>
            <person name="Wang Z."/>
        </authorList>
    </citation>
    <scope>NUCLEOTIDE SEQUENCE [LARGE SCALE GENOMIC DNA]</scope>
    <source>
        <strain evidence="6 7">A249</strain>
    </source>
</reference>
<dbReference type="GO" id="GO:0032259">
    <property type="term" value="P:methylation"/>
    <property type="evidence" value="ECO:0007669"/>
    <property type="project" value="UniProtKB-KW"/>
</dbReference>
<dbReference type="Pfam" id="PF08241">
    <property type="entry name" value="Methyltransf_11"/>
    <property type="match status" value="1"/>
</dbReference>
<keyword evidence="3 6" id="KW-0808">Transferase</keyword>
<dbReference type="RefSeq" id="WP_103547481.1">
    <property type="nucleotide sequence ID" value="NZ_JBHJSK010000006.1"/>
</dbReference>
<dbReference type="CDD" id="cd02440">
    <property type="entry name" value="AdoMet_MTases"/>
    <property type="match status" value="1"/>
</dbReference>
<evidence type="ECO:0000256" key="3">
    <source>
        <dbReference type="ARBA" id="ARBA00022679"/>
    </source>
</evidence>
<dbReference type="Proteomes" id="UP000236178">
    <property type="component" value="Unassembled WGS sequence"/>
</dbReference>
<dbReference type="InterPro" id="IPR013216">
    <property type="entry name" value="Methyltransf_11"/>
</dbReference>
<keyword evidence="2 6" id="KW-0489">Methyltransferase</keyword>
<evidence type="ECO:0000256" key="4">
    <source>
        <dbReference type="SAM" id="MobiDB-lite"/>
    </source>
</evidence>
<dbReference type="Gene3D" id="3.40.50.150">
    <property type="entry name" value="Vaccinia Virus protein VP39"/>
    <property type="match status" value="1"/>
</dbReference>
<dbReference type="EMBL" id="PJOS01000002">
    <property type="protein sequence ID" value="PKT74736.1"/>
    <property type="molecule type" value="Genomic_DNA"/>
</dbReference>
<comment type="caution">
    <text evidence="6">The sequence shown here is derived from an EMBL/GenBank/DDBJ whole genome shotgun (WGS) entry which is preliminary data.</text>
</comment>
<comment type="similarity">
    <text evidence="1">Belongs to the methyltransferase superfamily.</text>
</comment>
<accession>A0A2I0SXR8</accession>
<evidence type="ECO:0000313" key="6">
    <source>
        <dbReference type="EMBL" id="PKT74736.1"/>
    </source>
</evidence>
<gene>
    <name evidence="6" type="ORF">CW362_01840</name>
</gene>
<organism evidence="6 7">
    <name type="scientific">Streptomyces populi</name>
    <dbReference type="NCBI Taxonomy" id="2058924"/>
    <lineage>
        <taxon>Bacteria</taxon>
        <taxon>Bacillati</taxon>
        <taxon>Actinomycetota</taxon>
        <taxon>Actinomycetes</taxon>
        <taxon>Kitasatosporales</taxon>
        <taxon>Streptomycetaceae</taxon>
        <taxon>Streptomyces</taxon>
    </lineage>
</organism>
<evidence type="ECO:0000256" key="1">
    <source>
        <dbReference type="ARBA" id="ARBA00008361"/>
    </source>
</evidence>
<evidence type="ECO:0000259" key="5">
    <source>
        <dbReference type="Pfam" id="PF08241"/>
    </source>
</evidence>
<protein>
    <submittedName>
        <fullName evidence="6">SAM-dependent methyltransferase</fullName>
    </submittedName>
</protein>
<dbReference type="SUPFAM" id="SSF53335">
    <property type="entry name" value="S-adenosyl-L-methionine-dependent methyltransferases"/>
    <property type="match status" value="1"/>
</dbReference>
<feature type="domain" description="Methyltransferase type 11" evidence="5">
    <location>
        <begin position="58"/>
        <end position="145"/>
    </location>
</feature>
<evidence type="ECO:0000256" key="2">
    <source>
        <dbReference type="ARBA" id="ARBA00022603"/>
    </source>
</evidence>